<reference evidence="6 7" key="1">
    <citation type="submission" date="2018-07" db="EMBL/GenBank/DDBJ databases">
        <title>Draft Genome Assemblies for Five Robust Yarrowia lipolytica Strains Exhibiting High Lipid Production and Pentose Sugar Utilization and Sugar Alcohol Secretion from Undetoxified Lignocellulosic Biomass Hydrolysates.</title>
        <authorList>
            <consortium name="DOE Joint Genome Institute"/>
            <person name="Walker C."/>
            <person name="Ryu S."/>
            <person name="Na H."/>
            <person name="Zane M."/>
            <person name="LaButti K."/>
            <person name="Lipzen A."/>
            <person name="Haridas S."/>
            <person name="Barry K."/>
            <person name="Grigoriev I.V."/>
            <person name="Quarterman J."/>
            <person name="Slininger P."/>
            <person name="Dien B."/>
            <person name="Trinh C.T."/>
        </authorList>
    </citation>
    <scope>NUCLEOTIDE SEQUENCE [LARGE SCALE GENOMIC DNA]</scope>
    <source>
        <strain evidence="6 7">YB392</strain>
    </source>
</reference>
<dbReference type="GO" id="GO:0006283">
    <property type="term" value="P:transcription-coupled nucleotide-excision repair"/>
    <property type="evidence" value="ECO:0007669"/>
    <property type="project" value="EnsemblFungi"/>
</dbReference>
<keyword evidence="1" id="KW-0227">DNA damage</keyword>
<evidence type="ECO:0000313" key="6">
    <source>
        <dbReference type="EMBL" id="RDW23308.1"/>
    </source>
</evidence>
<dbReference type="AlphaFoldDB" id="A0A371BYY4"/>
<name>A0A371BYY4_YARLL</name>
<proteinExistence type="predicted"/>
<sequence length="121" mass="13621">MPSQESQAFYIAVYELCQTIPTGRVTTYGHIALLAGAPANSRQVGTALKTLTTNPNHEFNTSNVPWWRVISSQGKVSLRGKDEMRQQQEKLEQEGVEVTQNGLDKYNIKLSEFGWFEGDEE</sequence>
<dbReference type="CDD" id="cd06445">
    <property type="entry name" value="ATase"/>
    <property type="match status" value="1"/>
</dbReference>
<dbReference type="GO" id="GO:0032259">
    <property type="term" value="P:methylation"/>
    <property type="evidence" value="ECO:0007669"/>
    <property type="project" value="UniProtKB-KW"/>
</dbReference>
<dbReference type="InterPro" id="IPR036388">
    <property type="entry name" value="WH-like_DNA-bd_sf"/>
</dbReference>
<accession>A0A371BYY4</accession>
<evidence type="ECO:0000256" key="2">
    <source>
        <dbReference type="ARBA" id="ARBA00030795"/>
    </source>
</evidence>
<dbReference type="InterPro" id="IPR014048">
    <property type="entry name" value="MethylDNA_cys_MeTrfase_DNA-bd"/>
</dbReference>
<keyword evidence="6" id="KW-0489">Methyltransferase</keyword>
<dbReference type="EMBL" id="KZ859094">
    <property type="protein sequence ID" value="RDW23308.1"/>
    <property type="molecule type" value="Genomic_DNA"/>
</dbReference>
<dbReference type="SUPFAM" id="SSF46767">
    <property type="entry name" value="Methylated DNA-protein cysteine methyltransferase, C-terminal domain"/>
    <property type="match status" value="1"/>
</dbReference>
<dbReference type="GO" id="GO:0008168">
    <property type="term" value="F:methyltransferase activity"/>
    <property type="evidence" value="ECO:0007669"/>
    <property type="project" value="UniProtKB-KW"/>
</dbReference>
<dbReference type="Proteomes" id="UP000256601">
    <property type="component" value="Unassembled WGS sequence"/>
</dbReference>
<evidence type="ECO:0000313" key="7">
    <source>
        <dbReference type="Proteomes" id="UP000256601"/>
    </source>
</evidence>
<dbReference type="VEuPathDB" id="FungiDB:YALI0_D05687g"/>
<feature type="domain" description="Methylated-DNA-[protein]-cysteine S-methyltransferase DNA binding" evidence="5">
    <location>
        <begin position="9"/>
        <end position="96"/>
    </location>
</feature>
<protein>
    <recommendedName>
        <fullName evidence="2">6-O-methylguanine-DNA methyltransferase</fullName>
    </recommendedName>
    <alternativeName>
        <fullName evidence="4">DNA repair MTase</fullName>
    </alternativeName>
    <alternativeName>
        <fullName evidence="3">O-6-methylguanine-DNA-alkyltransferase</fullName>
    </alternativeName>
</protein>
<dbReference type="GO" id="GO:0032132">
    <property type="term" value="F:O6-alkylguanine-DNA binding"/>
    <property type="evidence" value="ECO:0007669"/>
    <property type="project" value="EnsemblFungi"/>
</dbReference>
<dbReference type="PANTHER" id="PTHR42942:SF1">
    <property type="entry name" value="ALKYLTRANSFERASE-LIKE PROTEIN 1"/>
    <property type="match status" value="1"/>
</dbReference>
<evidence type="ECO:0000256" key="1">
    <source>
        <dbReference type="ARBA" id="ARBA00022763"/>
    </source>
</evidence>
<dbReference type="InterPro" id="IPR036217">
    <property type="entry name" value="MethylDNA_cys_MeTrfase_DNAb"/>
</dbReference>
<evidence type="ECO:0000256" key="4">
    <source>
        <dbReference type="ARBA" id="ARBA00033095"/>
    </source>
</evidence>
<dbReference type="Pfam" id="PF01035">
    <property type="entry name" value="DNA_binding_1"/>
    <property type="match status" value="1"/>
</dbReference>
<dbReference type="PANTHER" id="PTHR42942">
    <property type="entry name" value="6-O-METHYLGUANINE DNA METHYLTRANSFERASE"/>
    <property type="match status" value="1"/>
</dbReference>
<gene>
    <name evidence="6" type="ORF">B0I71DRAFT_88671</name>
</gene>
<dbReference type="GO" id="GO:0070911">
    <property type="term" value="P:global genome nucleotide-excision repair"/>
    <property type="evidence" value="ECO:0007669"/>
    <property type="project" value="EnsemblFungi"/>
</dbReference>
<evidence type="ECO:0000256" key="3">
    <source>
        <dbReference type="ARBA" id="ARBA00031621"/>
    </source>
</evidence>
<evidence type="ECO:0000259" key="5">
    <source>
        <dbReference type="Pfam" id="PF01035"/>
    </source>
</evidence>
<dbReference type="OMA" id="DEAEWWF"/>
<keyword evidence="6" id="KW-0808">Transferase</keyword>
<dbReference type="Gene3D" id="1.10.10.10">
    <property type="entry name" value="Winged helix-like DNA-binding domain superfamily/Winged helix DNA-binding domain"/>
    <property type="match status" value="1"/>
</dbReference>
<dbReference type="InterPro" id="IPR052520">
    <property type="entry name" value="ATL_DNA_repair"/>
</dbReference>
<dbReference type="OrthoDB" id="2548197at2759"/>
<organism evidence="6 7">
    <name type="scientific">Yarrowia lipolytica</name>
    <name type="common">Candida lipolytica</name>
    <dbReference type="NCBI Taxonomy" id="4952"/>
    <lineage>
        <taxon>Eukaryota</taxon>
        <taxon>Fungi</taxon>
        <taxon>Dikarya</taxon>
        <taxon>Ascomycota</taxon>
        <taxon>Saccharomycotina</taxon>
        <taxon>Dipodascomycetes</taxon>
        <taxon>Dipodascales</taxon>
        <taxon>Dipodascales incertae sedis</taxon>
        <taxon>Yarrowia</taxon>
    </lineage>
</organism>